<evidence type="ECO:0000256" key="2">
    <source>
        <dbReference type="SAM" id="MobiDB-lite"/>
    </source>
</evidence>
<comment type="similarity">
    <text evidence="1">Belongs to the peptidase S1C family.</text>
</comment>
<keyword evidence="4" id="KW-0645">Protease</keyword>
<dbReference type="AlphaFoldDB" id="A0A286RFP2"/>
<feature type="domain" description="PDZ" evidence="3">
    <location>
        <begin position="28"/>
        <end position="109"/>
    </location>
</feature>
<protein>
    <submittedName>
        <fullName evidence="4">HtrA protease/chaperone protein</fullName>
    </submittedName>
</protein>
<evidence type="ECO:0000259" key="3">
    <source>
        <dbReference type="SMART" id="SM00228"/>
    </source>
</evidence>
<dbReference type="KEGG" id="ttf:THTE_2160"/>
<evidence type="ECO:0000313" key="5">
    <source>
        <dbReference type="Proteomes" id="UP000215086"/>
    </source>
</evidence>
<dbReference type="Proteomes" id="UP000215086">
    <property type="component" value="Chromosome"/>
</dbReference>
<gene>
    <name evidence="4" type="ORF">THTE_2160</name>
</gene>
<reference evidence="4 5" key="1">
    <citation type="journal article" name="Front. Microbiol.">
        <title>Sugar Metabolism of the First Thermophilic Planctomycete Thermogutta terrifontis: Comparative Genomic and Transcriptomic Approaches.</title>
        <authorList>
            <person name="Elcheninov A.G."/>
            <person name="Menzel P."/>
            <person name="Gudbergsdottir S.R."/>
            <person name="Slesarev A.I."/>
            <person name="Kadnikov V.V."/>
            <person name="Krogh A."/>
            <person name="Bonch-Osmolovskaya E.A."/>
            <person name="Peng X."/>
            <person name="Kublanov I.V."/>
        </authorList>
    </citation>
    <scope>NUCLEOTIDE SEQUENCE [LARGE SCALE GENOMIC DNA]</scope>
    <source>
        <strain evidence="4 5">R1</strain>
    </source>
</reference>
<evidence type="ECO:0000313" key="4">
    <source>
        <dbReference type="EMBL" id="ASV74762.1"/>
    </source>
</evidence>
<name>A0A286RFP2_9BACT</name>
<dbReference type="Gene3D" id="2.30.42.10">
    <property type="match status" value="1"/>
</dbReference>
<dbReference type="PANTHER" id="PTHR22939:SF129">
    <property type="entry name" value="SERINE PROTEASE HTRA2, MITOCHONDRIAL"/>
    <property type="match status" value="1"/>
</dbReference>
<accession>A0A286RFP2</accession>
<dbReference type="PANTHER" id="PTHR22939">
    <property type="entry name" value="SERINE PROTEASE FAMILY S1C HTRA-RELATED"/>
    <property type="match status" value="1"/>
</dbReference>
<dbReference type="EMBL" id="CP018477">
    <property type="protein sequence ID" value="ASV74762.1"/>
    <property type="molecule type" value="Genomic_DNA"/>
</dbReference>
<sequence>MVAGGLAQSAEPAPGISVTRVVAAPSEIWIGVVVEQVPEALRAHLDLPKDQGLLVTSVAKDSPAEKAGIKVHDILLEAAGKPLTTPSDLVNLVQEKKDKPIEIKVFRKGTTETVTVTPAPRPAGAWEFPPPFPGTFADPKAWEKWLESFRQRLPGQPPLVFRFYHPGVIVPPGESLNIPKNMTIVITKEGDKPAKIVVQKENQKWEVTENELDKLPPDVRPHVEKMLRGSARPGVVEVKPAVPQEGVPRALIRPWREPSTEAEGRMDKLEEKVKSLENRLKTLEKKLEQSQQPEGKAAE</sequence>
<dbReference type="InterPro" id="IPR036034">
    <property type="entry name" value="PDZ_sf"/>
</dbReference>
<dbReference type="GO" id="GO:0006508">
    <property type="term" value="P:proteolysis"/>
    <property type="evidence" value="ECO:0007669"/>
    <property type="project" value="UniProtKB-KW"/>
</dbReference>
<feature type="region of interest" description="Disordered" evidence="2">
    <location>
        <begin position="247"/>
        <end position="268"/>
    </location>
</feature>
<organism evidence="4 5">
    <name type="scientific">Thermogutta terrifontis</name>
    <dbReference type="NCBI Taxonomy" id="1331910"/>
    <lineage>
        <taxon>Bacteria</taxon>
        <taxon>Pseudomonadati</taxon>
        <taxon>Planctomycetota</taxon>
        <taxon>Planctomycetia</taxon>
        <taxon>Pirellulales</taxon>
        <taxon>Thermoguttaceae</taxon>
        <taxon>Thermogutta</taxon>
    </lineage>
</organism>
<dbReference type="GO" id="GO:0008236">
    <property type="term" value="F:serine-type peptidase activity"/>
    <property type="evidence" value="ECO:0007669"/>
    <property type="project" value="UniProtKB-KW"/>
</dbReference>
<proteinExistence type="inferred from homology"/>
<keyword evidence="5" id="KW-1185">Reference proteome</keyword>
<feature type="compositionally biased region" description="Basic and acidic residues" evidence="2">
    <location>
        <begin position="254"/>
        <end position="268"/>
    </location>
</feature>
<dbReference type="Pfam" id="PF17820">
    <property type="entry name" value="PDZ_6"/>
    <property type="match status" value="1"/>
</dbReference>
<dbReference type="InterPro" id="IPR001478">
    <property type="entry name" value="PDZ"/>
</dbReference>
<dbReference type="InterPro" id="IPR041489">
    <property type="entry name" value="PDZ_6"/>
</dbReference>
<evidence type="ECO:0000256" key="1">
    <source>
        <dbReference type="ARBA" id="ARBA00010541"/>
    </source>
</evidence>
<keyword evidence="4" id="KW-0378">Hydrolase</keyword>
<dbReference type="SUPFAM" id="SSF50156">
    <property type="entry name" value="PDZ domain-like"/>
    <property type="match status" value="1"/>
</dbReference>
<dbReference type="SMART" id="SM00228">
    <property type="entry name" value="PDZ"/>
    <property type="match status" value="1"/>
</dbReference>